<sequence length="103" mass="11726">MDHGRTTIECLTSQSKRKLPSPSTDPRQTPDLNQMAKDSSHPARRVGHRFVLRCIEHQYHWKLGKDASSGEECECRQFSSESHRENSICNPRAQTSAEACSRD</sequence>
<name>A0A9Q3GFZ1_9BASI</name>
<feature type="compositionally biased region" description="Polar residues" evidence="1">
    <location>
        <begin position="21"/>
        <end position="32"/>
    </location>
</feature>
<feature type="compositionally biased region" description="Polar residues" evidence="1">
    <location>
        <begin position="87"/>
        <end position="103"/>
    </location>
</feature>
<reference evidence="2" key="1">
    <citation type="submission" date="2021-03" db="EMBL/GenBank/DDBJ databases">
        <title>Draft genome sequence of rust myrtle Austropuccinia psidii MF-1, a brazilian biotype.</title>
        <authorList>
            <person name="Quecine M.C."/>
            <person name="Pachon D.M.R."/>
            <person name="Bonatelli M.L."/>
            <person name="Correr F.H."/>
            <person name="Franceschini L.M."/>
            <person name="Leite T.F."/>
            <person name="Margarido G.R.A."/>
            <person name="Almeida C.A."/>
            <person name="Ferrarezi J.A."/>
            <person name="Labate C.A."/>
        </authorList>
    </citation>
    <scope>NUCLEOTIDE SEQUENCE</scope>
    <source>
        <strain evidence="2">MF-1</strain>
    </source>
</reference>
<comment type="caution">
    <text evidence="2">The sequence shown here is derived from an EMBL/GenBank/DDBJ whole genome shotgun (WGS) entry which is preliminary data.</text>
</comment>
<accession>A0A9Q3GFZ1</accession>
<dbReference type="AlphaFoldDB" id="A0A9Q3GFZ1"/>
<evidence type="ECO:0000313" key="3">
    <source>
        <dbReference type="Proteomes" id="UP000765509"/>
    </source>
</evidence>
<evidence type="ECO:0000313" key="2">
    <source>
        <dbReference type="EMBL" id="MBW0465806.1"/>
    </source>
</evidence>
<dbReference type="Proteomes" id="UP000765509">
    <property type="component" value="Unassembled WGS sequence"/>
</dbReference>
<feature type="region of interest" description="Disordered" evidence="1">
    <location>
        <begin position="1"/>
        <end position="43"/>
    </location>
</feature>
<dbReference type="EMBL" id="AVOT02001132">
    <property type="protein sequence ID" value="MBW0465806.1"/>
    <property type="molecule type" value="Genomic_DNA"/>
</dbReference>
<feature type="region of interest" description="Disordered" evidence="1">
    <location>
        <begin position="80"/>
        <end position="103"/>
    </location>
</feature>
<gene>
    <name evidence="2" type="ORF">O181_005521</name>
</gene>
<proteinExistence type="predicted"/>
<keyword evidence="3" id="KW-1185">Reference proteome</keyword>
<organism evidence="2 3">
    <name type="scientific">Austropuccinia psidii MF-1</name>
    <dbReference type="NCBI Taxonomy" id="1389203"/>
    <lineage>
        <taxon>Eukaryota</taxon>
        <taxon>Fungi</taxon>
        <taxon>Dikarya</taxon>
        <taxon>Basidiomycota</taxon>
        <taxon>Pucciniomycotina</taxon>
        <taxon>Pucciniomycetes</taxon>
        <taxon>Pucciniales</taxon>
        <taxon>Sphaerophragmiaceae</taxon>
        <taxon>Austropuccinia</taxon>
    </lineage>
</organism>
<evidence type="ECO:0000256" key="1">
    <source>
        <dbReference type="SAM" id="MobiDB-lite"/>
    </source>
</evidence>
<protein>
    <submittedName>
        <fullName evidence="2">Uncharacterized protein</fullName>
    </submittedName>
</protein>